<keyword evidence="2" id="KW-1133">Transmembrane helix</keyword>
<feature type="region of interest" description="Disordered" evidence="1">
    <location>
        <begin position="1"/>
        <end position="42"/>
    </location>
</feature>
<feature type="non-terminal residue" evidence="3">
    <location>
        <position position="1"/>
    </location>
</feature>
<dbReference type="EMBL" id="QWIR01000261">
    <property type="protein sequence ID" value="RMY81372.1"/>
    <property type="molecule type" value="Genomic_DNA"/>
</dbReference>
<feature type="compositionally biased region" description="Low complexity" evidence="1">
    <location>
        <begin position="699"/>
        <end position="708"/>
    </location>
</feature>
<reference evidence="3 4" key="1">
    <citation type="journal article" date="2018" name="BMC Genomics">
        <title>Genomic evidence for intraspecific hybridization in a clonal and extremely halotolerant yeast.</title>
        <authorList>
            <person name="Gostincar C."/>
            <person name="Stajich J.E."/>
            <person name="Zupancic J."/>
            <person name="Zalar P."/>
            <person name="Gunde-Cimerman N."/>
        </authorList>
    </citation>
    <scope>NUCLEOTIDE SEQUENCE [LARGE SCALE GENOMIC DNA]</scope>
    <source>
        <strain evidence="3 4">EXF-2788</strain>
    </source>
</reference>
<evidence type="ECO:0000256" key="2">
    <source>
        <dbReference type="SAM" id="Phobius"/>
    </source>
</evidence>
<feature type="transmembrane region" description="Helical" evidence="2">
    <location>
        <begin position="140"/>
        <end position="158"/>
    </location>
</feature>
<dbReference type="OrthoDB" id="5342924at2759"/>
<feature type="transmembrane region" description="Helical" evidence="2">
    <location>
        <begin position="729"/>
        <end position="752"/>
    </location>
</feature>
<evidence type="ECO:0000313" key="3">
    <source>
        <dbReference type="EMBL" id="RMY81372.1"/>
    </source>
</evidence>
<keyword evidence="2" id="KW-0812">Transmembrane</keyword>
<protein>
    <submittedName>
        <fullName evidence="3">Uncharacterized protein</fullName>
    </submittedName>
</protein>
<feature type="transmembrane region" description="Helical" evidence="2">
    <location>
        <begin position="207"/>
        <end position="225"/>
    </location>
</feature>
<proteinExistence type="predicted"/>
<evidence type="ECO:0000256" key="1">
    <source>
        <dbReference type="SAM" id="MobiDB-lite"/>
    </source>
</evidence>
<comment type="caution">
    <text evidence="3">The sequence shown here is derived from an EMBL/GenBank/DDBJ whole genome shotgun (WGS) entry which is preliminary data.</text>
</comment>
<dbReference type="Proteomes" id="UP000268823">
    <property type="component" value="Unassembled WGS sequence"/>
</dbReference>
<feature type="compositionally biased region" description="Low complexity" evidence="1">
    <location>
        <begin position="1"/>
        <end position="20"/>
    </location>
</feature>
<gene>
    <name evidence="3" type="ORF">D0861_08337</name>
</gene>
<feature type="transmembrane region" description="Helical" evidence="2">
    <location>
        <begin position="64"/>
        <end position="85"/>
    </location>
</feature>
<dbReference type="AlphaFoldDB" id="A0A3M7EXV1"/>
<name>A0A3M7EXV1_HORWE</name>
<feature type="region of interest" description="Disordered" evidence="1">
    <location>
        <begin position="687"/>
        <end position="709"/>
    </location>
</feature>
<organism evidence="3 4">
    <name type="scientific">Hortaea werneckii</name>
    <name type="common">Black yeast</name>
    <name type="synonym">Cladosporium werneckii</name>
    <dbReference type="NCBI Taxonomy" id="91943"/>
    <lineage>
        <taxon>Eukaryota</taxon>
        <taxon>Fungi</taxon>
        <taxon>Dikarya</taxon>
        <taxon>Ascomycota</taxon>
        <taxon>Pezizomycotina</taxon>
        <taxon>Dothideomycetes</taxon>
        <taxon>Dothideomycetidae</taxon>
        <taxon>Mycosphaerellales</taxon>
        <taxon>Teratosphaeriaceae</taxon>
        <taxon>Hortaea</taxon>
    </lineage>
</organism>
<keyword evidence="2" id="KW-0472">Membrane</keyword>
<sequence>FEETVTAKAPTAKPALTTDTQYHSLSSTGDTEQPSGKHSSLLEPKLDLSHHPPLQQSRSWPKTILLQSLCLLWIAPIMALLVLNFKRHIIGASAWCPYNDCWAQTFSANHSTTVSRITRFDRQDHNLLGALQFVAKGLEIWFGLIATALVYLITMLLASKKHGLPIGLLTRPSEFADVTGLFDRALWTSLPMRRHNEPYKRWSRVRIWAFIILTIFLCALCNLIRPATAVLAIPSLQWIETERVSTGTFLRLNSANPPSTGTLASMAINDTFESCSESDFAAFNYTCASYDWAEKLDGWMSSFVTSAAEWSFRPITWQDVLSFTFNTTLSKSETKGEPVMDDDPITWIPNRNLIKAFWQDAAVVAYISRGLSNSEIAEADSLSKSGLPFVTTDEEYETYRLYNKSLELELHRSGPIVGTYPNWVFWRYPQDSETANWWTVLIDSDRALRCCAGYYYGNEGIDLYTRCFQDGAGWGQNTKYTNFSIGAIFNSKAEQIEPSVKYEVYSSDKVGFLLNGQTPSSLPQACLNPGQVSRDLHCDWDVLFAEPGPSPRVKNNAKTLVMTMTTPDNMTAVLAVDFVAFLAFTNYTLDPSPLSNPIALVQTEAVPHIGEPIALDPAWTLAAWSTAVGGELPASRATAAMLRSVMTNIASNTIFSYNRYIDQLSALVTIPIFQTLSMIEYETLPAASPSRPQTQDRPSSSSSSSSSSVPLTRNAKLHIWAYGITSRTAVLGVVVTLSGILVVLLQFLLGLVDRRAYRSPTQLLVAALEHSPRGEFERGLASGSGGGGGGGGKGGGCVDEGEVARTRFCVSEVERGTAVRRERWGTGNLVNRGSLEG</sequence>
<accession>A0A3M7EXV1</accession>
<feature type="compositionally biased region" description="Polar residues" evidence="1">
    <location>
        <begin position="21"/>
        <end position="38"/>
    </location>
</feature>
<evidence type="ECO:0000313" key="4">
    <source>
        <dbReference type="Proteomes" id="UP000268823"/>
    </source>
</evidence>